<evidence type="ECO:0000313" key="11">
    <source>
        <dbReference type="Proteomes" id="UP000016223"/>
    </source>
</evidence>
<evidence type="ECO:0000256" key="3">
    <source>
        <dbReference type="ARBA" id="ARBA00011970"/>
    </source>
</evidence>
<dbReference type="HOGENOM" id="CLU_001721_5_2_4"/>
<evidence type="ECO:0000259" key="9">
    <source>
        <dbReference type="Pfam" id="PF13844"/>
    </source>
</evidence>
<dbReference type="InterPro" id="IPR029489">
    <property type="entry name" value="OGT/SEC/SPY_C"/>
</dbReference>
<dbReference type="Gene3D" id="3.40.50.2000">
    <property type="entry name" value="Glycogen Phosphorylase B"/>
    <property type="match status" value="1"/>
</dbReference>
<evidence type="ECO:0000256" key="1">
    <source>
        <dbReference type="ARBA" id="ARBA00004922"/>
    </source>
</evidence>
<protein>
    <recommendedName>
        <fullName evidence="3">protein O-GlcNAc transferase</fullName>
        <ecNumber evidence="3">2.4.1.255</ecNumber>
    </recommendedName>
</protein>
<keyword evidence="6" id="KW-0677">Repeat</keyword>
<feature type="repeat" description="TPR" evidence="8">
    <location>
        <begin position="99"/>
        <end position="132"/>
    </location>
</feature>
<dbReference type="SMART" id="SM00028">
    <property type="entry name" value="TPR"/>
    <property type="match status" value="5"/>
</dbReference>
<feature type="domain" description="O-GlcNAc transferase C-terminal" evidence="9">
    <location>
        <begin position="511"/>
        <end position="695"/>
    </location>
</feature>
<comment type="pathway">
    <text evidence="1">Protein modification; protein glycosylation.</text>
</comment>
<keyword evidence="5 10" id="KW-0808">Transferase</keyword>
<dbReference type="PATRIC" id="fig|1246301.3.peg.5644"/>
<dbReference type="AlphaFoldDB" id="T1XJG2"/>
<proteinExistence type="inferred from homology"/>
<evidence type="ECO:0000256" key="6">
    <source>
        <dbReference type="ARBA" id="ARBA00022737"/>
    </source>
</evidence>
<dbReference type="PANTHER" id="PTHR44998:SF1">
    <property type="entry name" value="UDP-N-ACETYLGLUCOSAMINE--PEPTIDE N-ACETYLGLUCOSAMINYLTRANSFERASE 110 KDA SUBUNIT"/>
    <property type="match status" value="1"/>
</dbReference>
<dbReference type="PROSITE" id="PS50005">
    <property type="entry name" value="TPR"/>
    <property type="match status" value="4"/>
</dbReference>
<dbReference type="EMBL" id="CP003912">
    <property type="protein sequence ID" value="AGU52686.1"/>
    <property type="molecule type" value="Genomic_DNA"/>
</dbReference>
<feature type="repeat" description="TPR" evidence="8">
    <location>
        <begin position="167"/>
        <end position="200"/>
    </location>
</feature>
<evidence type="ECO:0000256" key="8">
    <source>
        <dbReference type="PROSITE-ProRule" id="PRU00339"/>
    </source>
</evidence>
<evidence type="ECO:0000313" key="10">
    <source>
        <dbReference type="EMBL" id="AGU52686.1"/>
    </source>
</evidence>
<feature type="repeat" description="TPR" evidence="8">
    <location>
        <begin position="201"/>
        <end position="234"/>
    </location>
</feature>
<dbReference type="Pfam" id="PF13844">
    <property type="entry name" value="Glyco_transf_41"/>
    <property type="match status" value="2"/>
</dbReference>
<dbReference type="GO" id="GO:0097363">
    <property type="term" value="F:protein O-acetylglucosaminyltransferase activity"/>
    <property type="evidence" value="ECO:0007669"/>
    <property type="project" value="UniProtKB-EC"/>
</dbReference>
<dbReference type="InterPro" id="IPR011990">
    <property type="entry name" value="TPR-like_helical_dom_sf"/>
</dbReference>
<dbReference type="PANTHER" id="PTHR44998">
    <property type="match status" value="1"/>
</dbReference>
<feature type="domain" description="O-GlcNAc transferase C-terminal" evidence="9">
    <location>
        <begin position="347"/>
        <end position="503"/>
    </location>
</feature>
<sequence>MKTPRVRHALARPLCRAGALFFRNAPMMQTTHQKIVVAERYFRTGQLQVCEELLRQLIRRGKALPRACELLAYICGNRDQLEECEELLLKASTLRGCSAEALFYLGKVQLQRGQARAALRSFQRAIARGGDFFEAWHETGVAHSALGDHERALAAFQRALDIDAGSPVLYANLARTLAELHRFDEALRHCDRALASDPELVRAWADRGLALAELGRGSEALRSCEQALALAPQDSAALMTHAMILARLGRHAEAHAVHAEIAKLPPDSAYERGHWLYNTMLMCRWSGWAPMVADMLARVGAGEKAAVPFSLLATPACPATLLACARTYAQDQYPKREGTAGFASCPSKQKLRVGYFSSDFRNHATSQLMVRLFECHDRQRFELFGFAFGPATTDPMTRRVAAAFDRFMDVADRSDAQIASLARAEGIDIAVDLNGFTEGARPSIFARRAAPVQVNYLGFPASMGCDFMDYIVADATLIRPDEYGHYAEKVVILPGSYQANDDTKAIGDAASTRKDMGLPPQGVVFACFNNNYKITPDVFEVWMRLLRQVPGSVLWLLRGSDAAVAGIEAEAIAHGVESGRVVWAERLPLADHLARHAHADLFLDTFHYNAHTTCSDALWAGLPVLTLAGRTFASRVAASLLNTIGLPELVTRCVDEYEAAALSLATSPEKLADLRRRLDCNRTETPLFDTPLFARRIETAFAAMWDRHRLGLPPDHIHVAAS</sequence>
<evidence type="ECO:0000256" key="7">
    <source>
        <dbReference type="ARBA" id="ARBA00022803"/>
    </source>
</evidence>
<name>T1XJG2_VARPD</name>
<evidence type="ECO:0000256" key="5">
    <source>
        <dbReference type="ARBA" id="ARBA00022679"/>
    </source>
</evidence>
<evidence type="ECO:0000256" key="2">
    <source>
        <dbReference type="ARBA" id="ARBA00005386"/>
    </source>
</evidence>
<reference evidence="10 11" key="1">
    <citation type="submission" date="2012-10" db="EMBL/GenBank/DDBJ databases">
        <title>Genome sequence of Variovorax paradoxus B4.</title>
        <authorList>
            <person name="Schuldes J."/>
            <person name="Brandt U."/>
            <person name="Hiessl S."/>
            <person name="Wuebbeler J.H."/>
            <person name="Thuermer A."/>
            <person name="Steinbuechel A."/>
            <person name="Daniel R."/>
        </authorList>
    </citation>
    <scope>NUCLEOTIDE SEQUENCE [LARGE SCALE GENOMIC DNA]</scope>
    <source>
        <strain evidence="10 11">B4</strain>
    </source>
</reference>
<organism evidence="10 11">
    <name type="scientific">Variovorax paradoxus B4</name>
    <dbReference type="NCBI Taxonomy" id="1246301"/>
    <lineage>
        <taxon>Bacteria</taxon>
        <taxon>Pseudomonadati</taxon>
        <taxon>Pseudomonadota</taxon>
        <taxon>Betaproteobacteria</taxon>
        <taxon>Burkholderiales</taxon>
        <taxon>Comamonadaceae</taxon>
        <taxon>Variovorax</taxon>
    </lineage>
</organism>
<keyword evidence="4" id="KW-0328">Glycosyltransferase</keyword>
<dbReference type="KEGG" id="vpd:VAPA_2c01230"/>
<feature type="repeat" description="TPR" evidence="8">
    <location>
        <begin position="133"/>
        <end position="166"/>
    </location>
</feature>
<dbReference type="Gene3D" id="3.40.50.11380">
    <property type="match status" value="1"/>
</dbReference>
<gene>
    <name evidence="10" type="ORF">VAPA_2c01230</name>
</gene>
<dbReference type="InterPro" id="IPR019734">
    <property type="entry name" value="TPR_rpt"/>
</dbReference>
<evidence type="ECO:0000256" key="4">
    <source>
        <dbReference type="ARBA" id="ARBA00022676"/>
    </source>
</evidence>
<dbReference type="EC" id="2.4.1.255" evidence="3"/>
<dbReference type="SUPFAM" id="SSF48452">
    <property type="entry name" value="TPR-like"/>
    <property type="match status" value="2"/>
</dbReference>
<dbReference type="Gene3D" id="1.25.40.10">
    <property type="entry name" value="Tetratricopeptide repeat domain"/>
    <property type="match status" value="2"/>
</dbReference>
<keyword evidence="7 8" id="KW-0802">TPR repeat</keyword>
<dbReference type="Pfam" id="PF13432">
    <property type="entry name" value="TPR_16"/>
    <property type="match status" value="1"/>
</dbReference>
<accession>T1XJG2</accession>
<dbReference type="Proteomes" id="UP000016223">
    <property type="component" value="Chromosome 2"/>
</dbReference>
<dbReference type="Pfam" id="PF13371">
    <property type="entry name" value="TPR_9"/>
    <property type="match status" value="1"/>
</dbReference>
<comment type="similarity">
    <text evidence="2">Belongs to the glycosyltransferase 41 family. O-GlcNAc transferase subfamily.</text>
</comment>